<feature type="compositionally biased region" description="Basic and acidic residues" evidence="1">
    <location>
        <begin position="210"/>
        <end position="220"/>
    </location>
</feature>
<reference evidence="3" key="1">
    <citation type="journal article" date="2019" name="Int. J. Syst. Evol. Microbiol.">
        <title>The Global Catalogue of Microorganisms (GCM) 10K type strain sequencing project: providing services to taxonomists for standard genome sequencing and annotation.</title>
        <authorList>
            <consortium name="The Broad Institute Genomics Platform"/>
            <consortium name="The Broad Institute Genome Sequencing Center for Infectious Disease"/>
            <person name="Wu L."/>
            <person name="Ma J."/>
        </authorList>
    </citation>
    <scope>NUCLEOTIDE SEQUENCE [LARGE SCALE GENOMIC DNA]</scope>
    <source>
        <strain evidence="3">JCM 16929</strain>
    </source>
</reference>
<dbReference type="Proteomes" id="UP001501490">
    <property type="component" value="Unassembled WGS sequence"/>
</dbReference>
<sequence length="468" mass="46417">MSAPPEAPLRASGLGEPLPPGLQAGFLDQAARLGHSAAALLAGRTEVGYPVIDSVAAARDLVPVTPEQRRRRQSVFFAPEIALRRSIGQGVHDRLEAAVFADGWIDPTDETGAGRHFPFPAKATSVLRRTVAAGECWDVSVRGAEFGLDDLDDLLVFVNVGELVLEPGAQLAVQGNLLVLVVQRLVVTAAAGDGPDDFHLGILPTPFSVDPRRNRERAPDGLRGIDGVAGTHGRTARTTPTFVGLRLLETPVAGAADGLPGTDGTAGTDGRPGASGGPSKLADIYLGDISMAAGVRAVVVRAGAGRGLAGGAGGDGGAGGRGGDGAAEVSAVAQHVPAGRGGDGGVGGDGGRGGPGGTGGISSNVFLTVRPDQADRVEVRALSSAGGWGGRGGRGGAGGAGGAGGEAAAVNGPKALDGPEALNGPEALKGPEALNGTDGADGKDGNDGKDGRSRPAPPTYINEVSAET</sequence>
<comment type="caution">
    <text evidence="2">The sequence shown here is derived from an EMBL/GenBank/DDBJ whole genome shotgun (WGS) entry which is preliminary data.</text>
</comment>
<keyword evidence="3" id="KW-1185">Reference proteome</keyword>
<feature type="region of interest" description="Disordered" evidence="1">
    <location>
        <begin position="383"/>
        <end position="468"/>
    </location>
</feature>
<feature type="region of interest" description="Disordered" evidence="1">
    <location>
        <begin position="254"/>
        <end position="276"/>
    </location>
</feature>
<evidence type="ECO:0000313" key="2">
    <source>
        <dbReference type="EMBL" id="GAA3639296.1"/>
    </source>
</evidence>
<organism evidence="2 3">
    <name type="scientific">Microlunatus ginsengisoli</name>
    <dbReference type="NCBI Taxonomy" id="363863"/>
    <lineage>
        <taxon>Bacteria</taxon>
        <taxon>Bacillati</taxon>
        <taxon>Actinomycetota</taxon>
        <taxon>Actinomycetes</taxon>
        <taxon>Propionibacteriales</taxon>
        <taxon>Propionibacteriaceae</taxon>
        <taxon>Microlunatus</taxon>
    </lineage>
</organism>
<protein>
    <submittedName>
        <fullName evidence="2">Uncharacterized protein</fullName>
    </submittedName>
</protein>
<proteinExistence type="predicted"/>
<name>A0ABP7AT80_9ACTN</name>
<evidence type="ECO:0000256" key="1">
    <source>
        <dbReference type="SAM" id="MobiDB-lite"/>
    </source>
</evidence>
<dbReference type="EMBL" id="BAABAB010000050">
    <property type="protein sequence ID" value="GAA3639296.1"/>
    <property type="molecule type" value="Genomic_DNA"/>
</dbReference>
<accession>A0ABP7AT80</accession>
<feature type="region of interest" description="Disordered" evidence="1">
    <location>
        <begin position="210"/>
        <end position="233"/>
    </location>
</feature>
<dbReference type="RefSeq" id="WP_344809255.1">
    <property type="nucleotide sequence ID" value="NZ_BAABAB010000050.1"/>
</dbReference>
<feature type="compositionally biased region" description="Basic and acidic residues" evidence="1">
    <location>
        <begin position="440"/>
        <end position="453"/>
    </location>
</feature>
<feature type="region of interest" description="Disordered" evidence="1">
    <location>
        <begin position="338"/>
        <end position="361"/>
    </location>
</feature>
<evidence type="ECO:0000313" key="3">
    <source>
        <dbReference type="Proteomes" id="UP001501490"/>
    </source>
</evidence>
<gene>
    <name evidence="2" type="ORF">GCM10022236_47220</name>
</gene>
<feature type="compositionally biased region" description="Gly residues" evidence="1">
    <location>
        <begin position="386"/>
        <end position="405"/>
    </location>
</feature>
<feature type="compositionally biased region" description="Gly residues" evidence="1">
    <location>
        <begin position="339"/>
        <end position="360"/>
    </location>
</feature>